<dbReference type="AlphaFoldDB" id="A0A5J4VSJ3"/>
<reference evidence="1 2" key="1">
    <citation type="submission" date="2019-03" db="EMBL/GenBank/DDBJ databases">
        <title>Single cell metagenomics reveals metabolic interactions within the superorganism composed of flagellate Streblomastix strix and complex community of Bacteroidetes bacteria on its surface.</title>
        <authorList>
            <person name="Treitli S.C."/>
            <person name="Kolisko M."/>
            <person name="Husnik F."/>
            <person name="Keeling P."/>
            <person name="Hampl V."/>
        </authorList>
    </citation>
    <scope>NUCLEOTIDE SEQUENCE [LARGE SCALE GENOMIC DNA]</scope>
    <source>
        <strain evidence="1">ST1C</strain>
    </source>
</reference>
<proteinExistence type="predicted"/>
<organism evidence="1 2">
    <name type="scientific">Streblomastix strix</name>
    <dbReference type="NCBI Taxonomy" id="222440"/>
    <lineage>
        <taxon>Eukaryota</taxon>
        <taxon>Metamonada</taxon>
        <taxon>Preaxostyla</taxon>
        <taxon>Oxymonadida</taxon>
        <taxon>Streblomastigidae</taxon>
        <taxon>Streblomastix</taxon>
    </lineage>
</organism>
<evidence type="ECO:0000313" key="1">
    <source>
        <dbReference type="EMBL" id="KAA6385547.1"/>
    </source>
</evidence>
<name>A0A5J4VSJ3_9EUKA</name>
<protein>
    <submittedName>
        <fullName evidence="1">Uncharacterized protein</fullName>
    </submittedName>
</protein>
<sequence>MLLIKFSISSTPLISPAVGSISTLLGGQASTISPAKQSVLAMTPLVDSNHIQQTQKRGRGRPKKVNEAPTISQIPDSSISSTPLISPAIGSISTLLGGQASTFSPATQSVLATTEQNVNVQENDQSDEKDETWGKSLQKKVELFSTKTILKEEQFSLNLVYFNHQHSQYQQ</sequence>
<accession>A0A5J4VSJ3</accession>
<dbReference type="Proteomes" id="UP000324800">
    <property type="component" value="Unassembled WGS sequence"/>
</dbReference>
<comment type="caution">
    <text evidence="1">The sequence shown here is derived from an EMBL/GenBank/DDBJ whole genome shotgun (WGS) entry which is preliminary data.</text>
</comment>
<gene>
    <name evidence="1" type="ORF">EZS28_018925</name>
</gene>
<dbReference type="EMBL" id="SNRW01005219">
    <property type="protein sequence ID" value="KAA6385547.1"/>
    <property type="molecule type" value="Genomic_DNA"/>
</dbReference>
<evidence type="ECO:0000313" key="2">
    <source>
        <dbReference type="Proteomes" id="UP000324800"/>
    </source>
</evidence>